<protein>
    <submittedName>
        <fullName evidence="1">Uncharacterized protein</fullName>
    </submittedName>
</protein>
<accession>A0A4Y2G8V3</accession>
<comment type="caution">
    <text evidence="1">The sequence shown here is derived from an EMBL/GenBank/DDBJ whole genome shotgun (WGS) entry which is preliminary data.</text>
</comment>
<keyword evidence="2" id="KW-1185">Reference proteome</keyword>
<proteinExistence type="predicted"/>
<dbReference type="AlphaFoldDB" id="A0A4Y2G8V3"/>
<gene>
    <name evidence="1" type="ORF">AVEN_103808_1</name>
</gene>
<name>A0A4Y2G8V3_ARAVE</name>
<evidence type="ECO:0000313" key="1">
    <source>
        <dbReference type="EMBL" id="GBM49196.1"/>
    </source>
</evidence>
<sequence length="97" mass="11275">MTPCLYKTRKRGRSKEGEEYKSSVTLKWKVKHVLVAEINLDSASLGCTATRLFLLHILREESSLLWRCTFGEESLFLFAAKTPNVHEEYCELTRHEI</sequence>
<dbReference type="Proteomes" id="UP000499080">
    <property type="component" value="Unassembled WGS sequence"/>
</dbReference>
<reference evidence="1 2" key="1">
    <citation type="journal article" date="2019" name="Sci. Rep.">
        <title>Orb-weaving spider Araneus ventricosus genome elucidates the spidroin gene catalogue.</title>
        <authorList>
            <person name="Kono N."/>
            <person name="Nakamura H."/>
            <person name="Ohtoshi R."/>
            <person name="Moran D.A.P."/>
            <person name="Shinohara A."/>
            <person name="Yoshida Y."/>
            <person name="Fujiwara M."/>
            <person name="Mori M."/>
            <person name="Tomita M."/>
            <person name="Arakawa K."/>
        </authorList>
    </citation>
    <scope>NUCLEOTIDE SEQUENCE [LARGE SCALE GENOMIC DNA]</scope>
</reference>
<dbReference type="EMBL" id="BGPR01001243">
    <property type="protein sequence ID" value="GBM49196.1"/>
    <property type="molecule type" value="Genomic_DNA"/>
</dbReference>
<organism evidence="1 2">
    <name type="scientific">Araneus ventricosus</name>
    <name type="common">Orbweaver spider</name>
    <name type="synonym">Epeira ventricosa</name>
    <dbReference type="NCBI Taxonomy" id="182803"/>
    <lineage>
        <taxon>Eukaryota</taxon>
        <taxon>Metazoa</taxon>
        <taxon>Ecdysozoa</taxon>
        <taxon>Arthropoda</taxon>
        <taxon>Chelicerata</taxon>
        <taxon>Arachnida</taxon>
        <taxon>Araneae</taxon>
        <taxon>Araneomorphae</taxon>
        <taxon>Entelegynae</taxon>
        <taxon>Araneoidea</taxon>
        <taxon>Araneidae</taxon>
        <taxon>Araneus</taxon>
    </lineage>
</organism>
<evidence type="ECO:0000313" key="2">
    <source>
        <dbReference type="Proteomes" id="UP000499080"/>
    </source>
</evidence>